<keyword evidence="4" id="KW-1185">Reference proteome</keyword>
<dbReference type="PhylomeDB" id="D2A671"/>
<dbReference type="GO" id="GO:0007608">
    <property type="term" value="P:sensory perception of smell"/>
    <property type="evidence" value="ECO:0000318"/>
    <property type="project" value="GO_Central"/>
</dbReference>
<evidence type="ECO:0000313" key="4">
    <source>
        <dbReference type="Proteomes" id="UP000007266"/>
    </source>
</evidence>
<dbReference type="AlphaFoldDB" id="D2A671"/>
<dbReference type="InParanoid" id="D2A671"/>
<dbReference type="CDD" id="cd23992">
    <property type="entry name" value="PBP_GOBP"/>
    <property type="match status" value="1"/>
</dbReference>
<dbReference type="SMR" id="D2A671"/>
<dbReference type="EMBL" id="KQ971346">
    <property type="protein sequence ID" value="EFA05677.1"/>
    <property type="molecule type" value="Genomic_DNA"/>
</dbReference>
<dbReference type="InterPro" id="IPR036728">
    <property type="entry name" value="PBP_GOBP_sf"/>
</dbReference>
<dbReference type="GO" id="GO:0005549">
    <property type="term" value="F:odorant binding"/>
    <property type="evidence" value="ECO:0007669"/>
    <property type="project" value="InterPro"/>
</dbReference>
<dbReference type="InterPro" id="IPR006170">
    <property type="entry name" value="PBP/GOBP"/>
</dbReference>
<evidence type="ECO:0000256" key="1">
    <source>
        <dbReference type="ARBA" id="ARBA00022729"/>
    </source>
</evidence>
<reference evidence="3 4" key="1">
    <citation type="journal article" date="2008" name="Nature">
        <title>The genome of the model beetle and pest Tribolium castaneum.</title>
        <authorList>
            <consortium name="Tribolium Genome Sequencing Consortium"/>
            <person name="Richards S."/>
            <person name="Gibbs R.A."/>
            <person name="Weinstock G.M."/>
            <person name="Brown S.J."/>
            <person name="Denell R."/>
            <person name="Beeman R.W."/>
            <person name="Gibbs R."/>
            <person name="Beeman R.W."/>
            <person name="Brown S.J."/>
            <person name="Bucher G."/>
            <person name="Friedrich M."/>
            <person name="Grimmelikhuijzen C.J."/>
            <person name="Klingler M."/>
            <person name="Lorenzen M."/>
            <person name="Richards S."/>
            <person name="Roth S."/>
            <person name="Schroder R."/>
            <person name="Tautz D."/>
            <person name="Zdobnov E.M."/>
            <person name="Muzny D."/>
            <person name="Gibbs R.A."/>
            <person name="Weinstock G.M."/>
            <person name="Attaway T."/>
            <person name="Bell S."/>
            <person name="Buhay C.J."/>
            <person name="Chandrabose M.N."/>
            <person name="Chavez D."/>
            <person name="Clerk-Blankenburg K.P."/>
            <person name="Cree A."/>
            <person name="Dao M."/>
            <person name="Davis C."/>
            <person name="Chacko J."/>
            <person name="Dinh H."/>
            <person name="Dugan-Rocha S."/>
            <person name="Fowler G."/>
            <person name="Garner T.T."/>
            <person name="Garnes J."/>
            <person name="Gnirke A."/>
            <person name="Hawes A."/>
            <person name="Hernandez J."/>
            <person name="Hines S."/>
            <person name="Holder M."/>
            <person name="Hume J."/>
            <person name="Jhangiani S.N."/>
            <person name="Joshi V."/>
            <person name="Khan Z.M."/>
            <person name="Jackson L."/>
            <person name="Kovar C."/>
            <person name="Kowis A."/>
            <person name="Lee S."/>
            <person name="Lewis L.R."/>
            <person name="Margolis J."/>
            <person name="Morgan M."/>
            <person name="Nazareth L.V."/>
            <person name="Nguyen N."/>
            <person name="Okwuonu G."/>
            <person name="Parker D."/>
            <person name="Richards S."/>
            <person name="Ruiz S.J."/>
            <person name="Santibanez J."/>
            <person name="Savard J."/>
            <person name="Scherer S.E."/>
            <person name="Schneider B."/>
            <person name="Sodergren E."/>
            <person name="Tautz D."/>
            <person name="Vattahil S."/>
            <person name="Villasana D."/>
            <person name="White C.S."/>
            <person name="Wright R."/>
            <person name="Park Y."/>
            <person name="Beeman R.W."/>
            <person name="Lord J."/>
            <person name="Oppert B."/>
            <person name="Lorenzen M."/>
            <person name="Brown S."/>
            <person name="Wang L."/>
            <person name="Savard J."/>
            <person name="Tautz D."/>
            <person name="Richards S."/>
            <person name="Weinstock G."/>
            <person name="Gibbs R.A."/>
            <person name="Liu Y."/>
            <person name="Worley K."/>
            <person name="Weinstock G."/>
            <person name="Elsik C.G."/>
            <person name="Reese J.T."/>
            <person name="Elhaik E."/>
            <person name="Landan G."/>
            <person name="Graur D."/>
            <person name="Arensburger P."/>
            <person name="Atkinson P."/>
            <person name="Beeman R.W."/>
            <person name="Beidler J."/>
            <person name="Brown S.J."/>
            <person name="Demuth J.P."/>
            <person name="Drury D.W."/>
            <person name="Du Y.Z."/>
            <person name="Fujiwara H."/>
            <person name="Lorenzen M."/>
            <person name="Maselli V."/>
            <person name="Osanai M."/>
            <person name="Park Y."/>
            <person name="Robertson H.M."/>
            <person name="Tu Z."/>
            <person name="Wang J.J."/>
            <person name="Wang S."/>
            <person name="Richards S."/>
            <person name="Song H."/>
            <person name="Zhang L."/>
            <person name="Sodergren E."/>
            <person name="Werner D."/>
            <person name="Stanke M."/>
            <person name="Morgenstern B."/>
            <person name="Solovyev V."/>
            <person name="Kosarev P."/>
            <person name="Brown G."/>
            <person name="Chen H.C."/>
            <person name="Ermolaeva O."/>
            <person name="Hlavina W."/>
            <person name="Kapustin Y."/>
            <person name="Kiryutin B."/>
            <person name="Kitts P."/>
            <person name="Maglott D."/>
            <person name="Pruitt K."/>
            <person name="Sapojnikov V."/>
            <person name="Souvorov A."/>
            <person name="Mackey A.J."/>
            <person name="Waterhouse R.M."/>
            <person name="Wyder S."/>
            <person name="Zdobnov E.M."/>
            <person name="Zdobnov E.M."/>
            <person name="Wyder S."/>
            <person name="Kriventseva E.V."/>
            <person name="Kadowaki T."/>
            <person name="Bork P."/>
            <person name="Aranda M."/>
            <person name="Bao R."/>
            <person name="Beermann A."/>
            <person name="Berns N."/>
            <person name="Bolognesi R."/>
            <person name="Bonneton F."/>
            <person name="Bopp D."/>
            <person name="Brown S.J."/>
            <person name="Bucher G."/>
            <person name="Butts T."/>
            <person name="Chaumot A."/>
            <person name="Denell R.E."/>
            <person name="Ferrier D.E."/>
            <person name="Friedrich M."/>
            <person name="Gordon C.M."/>
            <person name="Jindra M."/>
            <person name="Klingler M."/>
            <person name="Lan Q."/>
            <person name="Lattorff H.M."/>
            <person name="Laudet V."/>
            <person name="von Levetsow C."/>
            <person name="Liu Z."/>
            <person name="Lutz R."/>
            <person name="Lynch J.A."/>
            <person name="da Fonseca R.N."/>
            <person name="Posnien N."/>
            <person name="Reuter R."/>
            <person name="Roth S."/>
            <person name="Savard J."/>
            <person name="Schinko J.B."/>
            <person name="Schmitt C."/>
            <person name="Schoppmeier M."/>
            <person name="Schroder R."/>
            <person name="Shippy T.D."/>
            <person name="Simonnet F."/>
            <person name="Marques-Souza H."/>
            <person name="Tautz D."/>
            <person name="Tomoyasu Y."/>
            <person name="Trauner J."/>
            <person name="Van der Zee M."/>
            <person name="Vervoort M."/>
            <person name="Wittkopp N."/>
            <person name="Wimmer E.A."/>
            <person name="Yang X."/>
            <person name="Jones A.K."/>
            <person name="Sattelle D.B."/>
            <person name="Ebert P.R."/>
            <person name="Nelson D."/>
            <person name="Scott J.G."/>
            <person name="Beeman R.W."/>
            <person name="Muthukrishnan S."/>
            <person name="Kramer K.J."/>
            <person name="Arakane Y."/>
            <person name="Beeman R.W."/>
            <person name="Zhu Q."/>
            <person name="Hogenkamp D."/>
            <person name="Dixit R."/>
            <person name="Oppert B."/>
            <person name="Jiang H."/>
            <person name="Zou Z."/>
            <person name="Marshall J."/>
            <person name="Elpidina E."/>
            <person name="Vinokurov K."/>
            <person name="Oppert C."/>
            <person name="Zou Z."/>
            <person name="Evans J."/>
            <person name="Lu Z."/>
            <person name="Zhao P."/>
            <person name="Sumathipala N."/>
            <person name="Altincicek B."/>
            <person name="Vilcinskas A."/>
            <person name="Williams M."/>
            <person name="Hultmark D."/>
            <person name="Hetru C."/>
            <person name="Jiang H."/>
            <person name="Grimmelikhuijzen C.J."/>
            <person name="Hauser F."/>
            <person name="Cazzamali G."/>
            <person name="Williamson M."/>
            <person name="Park Y."/>
            <person name="Li B."/>
            <person name="Tanaka Y."/>
            <person name="Predel R."/>
            <person name="Neupert S."/>
            <person name="Schachtner J."/>
            <person name="Verleyen P."/>
            <person name="Raible F."/>
            <person name="Bork P."/>
            <person name="Friedrich M."/>
            <person name="Walden K.K."/>
            <person name="Robertson H.M."/>
            <person name="Angeli S."/>
            <person name="Foret S."/>
            <person name="Bucher G."/>
            <person name="Schuetz S."/>
            <person name="Maleszka R."/>
            <person name="Wimmer E.A."/>
            <person name="Beeman R.W."/>
            <person name="Lorenzen M."/>
            <person name="Tomoyasu Y."/>
            <person name="Miller S.C."/>
            <person name="Grossmann D."/>
            <person name="Bucher G."/>
        </authorList>
    </citation>
    <scope>NUCLEOTIDE SEQUENCE [LARGE SCALE GENOMIC DNA]</scope>
    <source>
        <strain evidence="3 4">Georgia GA2</strain>
    </source>
</reference>
<keyword evidence="1 2" id="KW-0732">Signal</keyword>
<proteinExistence type="predicted"/>
<organism evidence="3 4">
    <name type="scientific">Tribolium castaneum</name>
    <name type="common">Red flour beetle</name>
    <dbReference type="NCBI Taxonomy" id="7070"/>
    <lineage>
        <taxon>Eukaryota</taxon>
        <taxon>Metazoa</taxon>
        <taxon>Ecdysozoa</taxon>
        <taxon>Arthropoda</taxon>
        <taxon>Hexapoda</taxon>
        <taxon>Insecta</taxon>
        <taxon>Pterygota</taxon>
        <taxon>Neoptera</taxon>
        <taxon>Endopterygota</taxon>
        <taxon>Coleoptera</taxon>
        <taxon>Polyphaga</taxon>
        <taxon>Cucujiformia</taxon>
        <taxon>Tenebrionidae</taxon>
        <taxon>Tenebrionidae incertae sedis</taxon>
        <taxon>Tribolium</taxon>
    </lineage>
</organism>
<feature type="chain" id="PRO_5003028919" evidence="2">
    <location>
        <begin position="22"/>
        <end position="131"/>
    </location>
</feature>
<gene>
    <name evidence="3" type="primary">TcOBP6C</name>
    <name evidence="3" type="ORF">TcasGA2_TC015043</name>
</gene>
<name>D2A671_TRICA</name>
<reference evidence="3 4" key="2">
    <citation type="journal article" date="2010" name="Nucleic Acids Res.">
        <title>BeetleBase in 2010: revisions to provide comprehensive genomic information for Tribolium castaneum.</title>
        <authorList>
            <person name="Kim H.S."/>
            <person name="Murphy T."/>
            <person name="Xia J."/>
            <person name="Caragea D."/>
            <person name="Park Y."/>
            <person name="Beeman R.W."/>
            <person name="Lorenzen M.D."/>
            <person name="Butcher S."/>
            <person name="Manak J.R."/>
            <person name="Brown S.J."/>
        </authorList>
    </citation>
    <scope>GENOME REANNOTATION</scope>
    <source>
        <strain evidence="3 4">Georgia GA2</strain>
    </source>
</reference>
<dbReference type="Pfam" id="PF01395">
    <property type="entry name" value="PBP_GOBP"/>
    <property type="match status" value="1"/>
</dbReference>
<protein>
    <submittedName>
        <fullName evidence="3">Odorant binding protein 05</fullName>
    </submittedName>
</protein>
<dbReference type="STRING" id="7070.D2A671"/>
<dbReference type="PANTHER" id="PTHR11857:SF48">
    <property type="entry name" value="GENERAL ODORANT-BINDING PROTEIN 57C-RELATED"/>
    <property type="match status" value="1"/>
</dbReference>
<dbReference type="GO" id="GO:0005615">
    <property type="term" value="C:extracellular space"/>
    <property type="evidence" value="ECO:0000318"/>
    <property type="project" value="GO_Central"/>
</dbReference>
<evidence type="ECO:0000256" key="2">
    <source>
        <dbReference type="SAM" id="SignalP"/>
    </source>
</evidence>
<dbReference type="Proteomes" id="UP000007266">
    <property type="component" value="Linkage group 6"/>
</dbReference>
<dbReference type="SMART" id="SM00708">
    <property type="entry name" value="PhBP"/>
    <property type="match status" value="1"/>
</dbReference>
<evidence type="ECO:0000313" key="3">
    <source>
        <dbReference type="EMBL" id="EFA05677.1"/>
    </source>
</evidence>
<dbReference type="OrthoDB" id="6779241at2759"/>
<sequence length="131" mass="15612">MAKKQLVLFFLAFIFLQSSWAYFFMSQKFAEVREECLSENSMTMDELHEGWKMENLPESHLCFLKCLLEKREVIDENGVPQKEKIDEILTVKQLSDEKREEISTCITNVEKIENCETMSEIMRCFPKKRRD</sequence>
<dbReference type="FunCoup" id="D2A671">
    <property type="interactions" value="40"/>
</dbReference>
<dbReference type="Gene3D" id="1.10.238.20">
    <property type="entry name" value="Pheromone/general odorant binding protein domain"/>
    <property type="match status" value="1"/>
</dbReference>
<feature type="signal peptide" evidence="2">
    <location>
        <begin position="1"/>
        <end position="21"/>
    </location>
</feature>
<dbReference type="SUPFAM" id="SSF47565">
    <property type="entry name" value="Insect pheromone/odorant-binding proteins"/>
    <property type="match status" value="1"/>
</dbReference>
<dbReference type="PANTHER" id="PTHR11857">
    <property type="entry name" value="ODORANT BINDING PROTEIN-RELATED"/>
    <property type="match status" value="1"/>
</dbReference>
<dbReference type="KEGG" id="tca:107398081"/>
<dbReference type="HOGENOM" id="CLU_1930245_0_0_1"/>
<accession>D2A671</accession>